<dbReference type="Pfam" id="PF12770">
    <property type="entry name" value="CHAT"/>
    <property type="match status" value="1"/>
</dbReference>
<protein>
    <recommendedName>
        <fullName evidence="2">CHAT domain-containing protein</fullName>
    </recommendedName>
</protein>
<keyword evidence="4" id="KW-1185">Reference proteome</keyword>
<evidence type="ECO:0000313" key="3">
    <source>
        <dbReference type="EMBL" id="MBK1816363.1"/>
    </source>
</evidence>
<sequence>MHPLSSGEIREHLSQARTPKANSINVSDCLGKSGHFVDFSTTKNSRTWSLTASGIKEMESRLISRIGSIPHLGGAPKKSSTKSIDMLFLGLGPLNEDRLRLDEETREIENKIRTSEFRANLNFKSKWAVRPADLFQYLNEINPQIVHLSGHGAPNGGIAFEDAAGNSKLVSPKALADAFETMKDNIRIIFLNSCYSDMAAKEISKAIDCVVGISGEIDDSSAIAFSASFYSAIGFGHSVQRAFREARSTLVMEGLPGDHLLQLFSRPSVDSDNVVLL</sequence>
<comment type="caution">
    <text evidence="3">The sequence shown here is derived from an EMBL/GenBank/DDBJ whole genome shotgun (WGS) entry which is preliminary data.</text>
</comment>
<evidence type="ECO:0000313" key="4">
    <source>
        <dbReference type="Proteomes" id="UP000600139"/>
    </source>
</evidence>
<feature type="region of interest" description="Disordered" evidence="1">
    <location>
        <begin position="1"/>
        <end position="20"/>
    </location>
</feature>
<dbReference type="Proteomes" id="UP000600139">
    <property type="component" value="Unassembled WGS sequence"/>
</dbReference>
<proteinExistence type="predicted"/>
<accession>A0A934R0Y1</accession>
<organism evidence="3 4">
    <name type="scientific">Luteolibacter yonseiensis</name>
    <dbReference type="NCBI Taxonomy" id="1144680"/>
    <lineage>
        <taxon>Bacteria</taxon>
        <taxon>Pseudomonadati</taxon>
        <taxon>Verrucomicrobiota</taxon>
        <taxon>Verrucomicrobiia</taxon>
        <taxon>Verrucomicrobiales</taxon>
        <taxon>Verrucomicrobiaceae</taxon>
        <taxon>Luteolibacter</taxon>
    </lineage>
</organism>
<feature type="domain" description="CHAT" evidence="2">
    <location>
        <begin position="104"/>
        <end position="252"/>
    </location>
</feature>
<gene>
    <name evidence="3" type="ORF">JIN84_12120</name>
</gene>
<reference evidence="3" key="1">
    <citation type="submission" date="2021-01" db="EMBL/GenBank/DDBJ databases">
        <title>Modified the classification status of verrucomicrobia.</title>
        <authorList>
            <person name="Feng X."/>
        </authorList>
    </citation>
    <scope>NUCLEOTIDE SEQUENCE</scope>
    <source>
        <strain evidence="3">JCM 18052</strain>
    </source>
</reference>
<evidence type="ECO:0000259" key="2">
    <source>
        <dbReference type="Pfam" id="PF12770"/>
    </source>
</evidence>
<dbReference type="RefSeq" id="WP_200351303.1">
    <property type="nucleotide sequence ID" value="NZ_JAENIK010000011.1"/>
</dbReference>
<name>A0A934R0Y1_9BACT</name>
<evidence type="ECO:0000256" key="1">
    <source>
        <dbReference type="SAM" id="MobiDB-lite"/>
    </source>
</evidence>
<dbReference type="AlphaFoldDB" id="A0A934R0Y1"/>
<dbReference type="InterPro" id="IPR024983">
    <property type="entry name" value="CHAT_dom"/>
</dbReference>
<dbReference type="EMBL" id="JAENIK010000011">
    <property type="protein sequence ID" value="MBK1816363.1"/>
    <property type="molecule type" value="Genomic_DNA"/>
</dbReference>